<evidence type="ECO:0000313" key="1">
    <source>
        <dbReference type="EMBL" id="QCC48324.1"/>
    </source>
</evidence>
<organism evidence="2 3">
    <name type="scientific">Halobellus limi</name>
    <dbReference type="NCBI Taxonomy" id="699433"/>
    <lineage>
        <taxon>Archaea</taxon>
        <taxon>Methanobacteriati</taxon>
        <taxon>Methanobacteriota</taxon>
        <taxon>Stenosarchaea group</taxon>
        <taxon>Halobacteria</taxon>
        <taxon>Halobacteriales</taxon>
        <taxon>Haloferacaceae</taxon>
        <taxon>Halobellus</taxon>
    </lineage>
</organism>
<reference evidence="2 3" key="1">
    <citation type="submission" date="2016-10" db="EMBL/GenBank/DDBJ databases">
        <authorList>
            <person name="de Groot N.N."/>
        </authorList>
    </citation>
    <scope>NUCLEOTIDE SEQUENCE [LARGE SCALE GENOMIC DNA]</scope>
    <source>
        <strain evidence="2 3">CGMCC 1.10331</strain>
    </source>
</reference>
<dbReference type="SUPFAM" id="SSF158622">
    <property type="entry name" value="YheA/YmcA-like"/>
    <property type="match status" value="1"/>
</dbReference>
<dbReference type="Gene3D" id="1.20.1500.10">
    <property type="entry name" value="YheA/YmcA-like"/>
    <property type="match status" value="1"/>
</dbReference>
<accession>A0A1H5YV95</accession>
<protein>
    <submittedName>
        <fullName evidence="2">Cell fate regulator YlbF, YheA/YmcA/DUF963 family (Controls sporulation, competence, biofilm development)</fullName>
    </submittedName>
    <submittedName>
        <fullName evidence="1">YlbF family regulator</fullName>
    </submittedName>
</protein>
<reference evidence="1 4" key="2">
    <citation type="journal article" date="2019" name="Nat. Commun.">
        <title>A new type of DNA phosphorothioation-based antiviral system in archaea.</title>
        <authorList>
            <person name="Xiong L."/>
            <person name="Liu S."/>
            <person name="Chen S."/>
            <person name="Xiao Y."/>
            <person name="Zhu B."/>
            <person name="Gao Y."/>
            <person name="Zhang Y."/>
            <person name="Chen B."/>
            <person name="Luo J."/>
            <person name="Deng Z."/>
            <person name="Chen X."/>
            <person name="Wang L."/>
            <person name="Chen S."/>
        </authorList>
    </citation>
    <scope>NUCLEOTIDE SEQUENCE [LARGE SCALE GENOMIC DNA]</scope>
    <source>
        <strain evidence="1 4">CGMCC 1.10331</strain>
    </source>
</reference>
<dbReference type="OrthoDB" id="211540at2157"/>
<dbReference type="PANTHER" id="PTHR38448">
    <property type="entry name" value="REGULATORY PROTEIN YLBF-RELATED"/>
    <property type="match status" value="1"/>
</dbReference>
<dbReference type="KEGG" id="hlm:DV707_12000"/>
<sequence length="124" mass="13970">MSVQKDRLEELGRELGDAIAETPEYEAFEEAKAAVEADDEVQEQISTFQERRDHYMHARQMGNATEENLRKVQEAQEELHSMPKMAAYLDAQEDLQERLEAVNEAISEPLAVDFGGEAGGCCHD</sequence>
<gene>
    <name evidence="1" type="ORF">DV707_12000</name>
    <name evidence="2" type="ORF">SAMN04488133_1734</name>
</gene>
<evidence type="ECO:0000313" key="3">
    <source>
        <dbReference type="Proteomes" id="UP000236740"/>
    </source>
</evidence>
<dbReference type="Proteomes" id="UP000296733">
    <property type="component" value="Chromosome"/>
</dbReference>
<keyword evidence="3" id="KW-1185">Reference proteome</keyword>
<dbReference type="PANTHER" id="PTHR38448:SF2">
    <property type="entry name" value="REGULATORY PROTEIN YLBF"/>
    <property type="match status" value="1"/>
</dbReference>
<evidence type="ECO:0000313" key="2">
    <source>
        <dbReference type="EMBL" id="SEG27904.1"/>
    </source>
</evidence>
<dbReference type="Proteomes" id="UP000236740">
    <property type="component" value="Unassembled WGS sequence"/>
</dbReference>
<dbReference type="Pfam" id="PF06133">
    <property type="entry name" value="Com_YlbF"/>
    <property type="match status" value="1"/>
</dbReference>
<dbReference type="EMBL" id="FNVN01000002">
    <property type="protein sequence ID" value="SEG27904.1"/>
    <property type="molecule type" value="Genomic_DNA"/>
</dbReference>
<dbReference type="RefSeq" id="WP_103991474.1">
    <property type="nucleotide sequence ID" value="NZ_CP031311.1"/>
</dbReference>
<dbReference type="InterPro" id="IPR023378">
    <property type="entry name" value="YheA/YmcA-like_dom_sf"/>
</dbReference>
<dbReference type="InterPro" id="IPR010368">
    <property type="entry name" value="Com_YlbF"/>
</dbReference>
<proteinExistence type="predicted"/>
<dbReference type="GeneID" id="39858827"/>
<evidence type="ECO:0000313" key="4">
    <source>
        <dbReference type="Proteomes" id="UP000296733"/>
    </source>
</evidence>
<dbReference type="AlphaFoldDB" id="A0A1H5YV95"/>
<dbReference type="EMBL" id="CP031311">
    <property type="protein sequence ID" value="QCC48324.1"/>
    <property type="molecule type" value="Genomic_DNA"/>
</dbReference>
<dbReference type="InterPro" id="IPR052767">
    <property type="entry name" value="Bact_com_dev_regulator"/>
</dbReference>
<name>A0A1H5YV95_9EURY</name>